<dbReference type="EMBL" id="CP108222">
    <property type="protein sequence ID" value="WTT20503.1"/>
    <property type="molecule type" value="Genomic_DNA"/>
</dbReference>
<proteinExistence type="predicted"/>
<reference evidence="1" key="1">
    <citation type="submission" date="2022-10" db="EMBL/GenBank/DDBJ databases">
        <title>The complete genomes of actinobacterial strains from the NBC collection.</title>
        <authorList>
            <person name="Joergensen T.S."/>
            <person name="Alvarez Arevalo M."/>
            <person name="Sterndorff E.B."/>
            <person name="Faurdal D."/>
            <person name="Vuksanovic O."/>
            <person name="Mourched A.-S."/>
            <person name="Charusanti P."/>
            <person name="Shaw S."/>
            <person name="Blin K."/>
            <person name="Weber T."/>
        </authorList>
    </citation>
    <scope>NUCLEOTIDE SEQUENCE</scope>
    <source>
        <strain evidence="1">NBC_00093</strain>
    </source>
</reference>
<organism evidence="1">
    <name type="scientific">Streptomyces sp. NBC_00093</name>
    <dbReference type="NCBI Taxonomy" id="2975649"/>
    <lineage>
        <taxon>Bacteria</taxon>
        <taxon>Bacillati</taxon>
        <taxon>Actinomycetota</taxon>
        <taxon>Actinomycetes</taxon>
        <taxon>Kitasatosporales</taxon>
        <taxon>Streptomycetaceae</taxon>
        <taxon>Streptomyces</taxon>
    </lineage>
</organism>
<sequence length="59" mass="6504">MTHNTDTDPNTPTKPVGCPVCQELDQTEAAARTEWDASKVTDCRVLRARHLAAEHGEQT</sequence>
<evidence type="ECO:0000313" key="1">
    <source>
        <dbReference type="EMBL" id="WTT20503.1"/>
    </source>
</evidence>
<dbReference type="AlphaFoldDB" id="A0AAU2A9M4"/>
<evidence type="ECO:0008006" key="2">
    <source>
        <dbReference type="Google" id="ProtNLM"/>
    </source>
</evidence>
<name>A0AAU2A9M4_9ACTN</name>
<protein>
    <recommendedName>
        <fullName evidence="2">Small CPxCG-related zinc finger protein</fullName>
    </recommendedName>
</protein>
<gene>
    <name evidence="1" type="ORF">OHA22_35765</name>
</gene>
<accession>A0AAU2A9M4</accession>